<dbReference type="InterPro" id="IPR058624">
    <property type="entry name" value="MdtA-like_HH"/>
</dbReference>
<feature type="coiled-coil region" evidence="1">
    <location>
        <begin position="169"/>
        <end position="210"/>
    </location>
</feature>
<dbReference type="EMBL" id="CP102381">
    <property type="protein sequence ID" value="WEJ62639.1"/>
    <property type="molecule type" value="Genomic_DNA"/>
</dbReference>
<protein>
    <submittedName>
        <fullName evidence="4">HlyD family efflux transporter periplasmic adaptor subunit</fullName>
    </submittedName>
</protein>
<evidence type="ECO:0000313" key="5">
    <source>
        <dbReference type="Proteomes" id="UP001222275"/>
    </source>
</evidence>
<dbReference type="RefSeq" id="WP_275594896.1">
    <property type="nucleotide sequence ID" value="NZ_CP102381.1"/>
</dbReference>
<accession>A0ABY8C9L1</accession>
<sequence length="357" mass="38494">MNASNIKTLVKVLLLLAVVAIAWYVWNQLENNNKTPGLVNGNGRIEAVEIDIATKLGGRVDQILVNEGQFVQKDQVLASMQTDVLNAQLAEAKAQHNRAVNGVLSAEAYVAVRNSDVAAAKAVVIQRESELDAAKRRLARSEVLAREKASSAQELDDNRAQVRSASAAVVAAKAQVAAAKAAVSAAQAQVVGAQSEIKAVEATIARIQADIDDSLLKSPRAGRVQYRIAQPGEVTSPGGKLLSLVDLSDVYMTFFIPEEIAGRVALGAEVRIVLDAAPNYVVPAKISFVDSTAQFTPKTVETEKERQKLMFRVKAKIDPELLEKHLDKVKTGLPGLAWIKVDSQVEWPQSLRINVPN</sequence>
<dbReference type="SUPFAM" id="SSF111369">
    <property type="entry name" value="HlyD-like secretion proteins"/>
    <property type="match status" value="2"/>
</dbReference>
<dbReference type="PANTHER" id="PTHR30438:SF2">
    <property type="entry name" value="MEMBRANE PROTEIN"/>
    <property type="match status" value="1"/>
</dbReference>
<dbReference type="Proteomes" id="UP001222275">
    <property type="component" value="Chromosome"/>
</dbReference>
<feature type="domain" description="Multidrug resistance protein MdtA-like alpha-helical hairpin" evidence="3">
    <location>
        <begin position="118"/>
        <end position="181"/>
    </location>
</feature>
<keyword evidence="2" id="KW-1133">Transmembrane helix</keyword>
<dbReference type="Pfam" id="PF25876">
    <property type="entry name" value="HH_MFP_RND"/>
    <property type="match status" value="1"/>
</dbReference>
<keyword evidence="2" id="KW-0812">Transmembrane</keyword>
<evidence type="ECO:0000256" key="2">
    <source>
        <dbReference type="SAM" id="Phobius"/>
    </source>
</evidence>
<dbReference type="Gene3D" id="2.40.50.100">
    <property type="match status" value="1"/>
</dbReference>
<reference evidence="4 5" key="1">
    <citation type="submission" date="2022-06" db="EMBL/GenBank/DDBJ databases">
        <title>Thiomicrohabdus sp. nov, an obligately chemolithoautotrophic, sulfur-oxidizing bacterium isolated from beach of Guanyin Mountain. Amoy.</title>
        <authorList>
            <person name="Zhu H."/>
        </authorList>
    </citation>
    <scope>NUCLEOTIDE SEQUENCE [LARGE SCALE GENOMIC DNA]</scope>
    <source>
        <strain evidence="4 5">XGS-01</strain>
    </source>
</reference>
<dbReference type="Gene3D" id="2.40.30.170">
    <property type="match status" value="1"/>
</dbReference>
<evidence type="ECO:0000256" key="1">
    <source>
        <dbReference type="SAM" id="Coils"/>
    </source>
</evidence>
<organism evidence="4 5">
    <name type="scientific">Thiomicrorhabdus lithotrophica</name>
    <dbReference type="NCBI Taxonomy" id="2949997"/>
    <lineage>
        <taxon>Bacteria</taxon>
        <taxon>Pseudomonadati</taxon>
        <taxon>Pseudomonadota</taxon>
        <taxon>Gammaproteobacteria</taxon>
        <taxon>Thiotrichales</taxon>
        <taxon>Piscirickettsiaceae</taxon>
        <taxon>Thiomicrorhabdus</taxon>
    </lineage>
</organism>
<dbReference type="PANTHER" id="PTHR30438">
    <property type="entry name" value="36 KDA ANTIGEN-RELATED"/>
    <property type="match status" value="1"/>
</dbReference>
<keyword evidence="1" id="KW-0175">Coiled coil</keyword>
<gene>
    <name evidence="4" type="ORF">NR989_11615</name>
</gene>
<name>A0ABY8C9L1_9GAMM</name>
<evidence type="ECO:0000313" key="4">
    <source>
        <dbReference type="EMBL" id="WEJ62639.1"/>
    </source>
</evidence>
<feature type="transmembrane region" description="Helical" evidence="2">
    <location>
        <begin position="9"/>
        <end position="26"/>
    </location>
</feature>
<keyword evidence="5" id="KW-1185">Reference proteome</keyword>
<evidence type="ECO:0000259" key="3">
    <source>
        <dbReference type="Pfam" id="PF25876"/>
    </source>
</evidence>
<proteinExistence type="predicted"/>
<dbReference type="Gene3D" id="1.10.287.470">
    <property type="entry name" value="Helix hairpin bin"/>
    <property type="match status" value="1"/>
</dbReference>
<keyword evidence="2" id="KW-0472">Membrane</keyword>